<keyword evidence="3" id="KW-0862">Zinc</keyword>
<accession>A0A6C0FBD5</accession>
<dbReference type="GO" id="GO:0008270">
    <property type="term" value="F:zinc ion binding"/>
    <property type="evidence" value="ECO:0007669"/>
    <property type="project" value="UniProtKB-KW"/>
</dbReference>
<dbReference type="AlphaFoldDB" id="A0A6C0FBD5"/>
<evidence type="ECO:0000256" key="2">
    <source>
        <dbReference type="ARBA" id="ARBA00022771"/>
    </source>
</evidence>
<evidence type="ECO:0000256" key="1">
    <source>
        <dbReference type="ARBA" id="ARBA00022723"/>
    </source>
</evidence>
<dbReference type="Pfam" id="PF01096">
    <property type="entry name" value="Zn_ribbon_TFIIS"/>
    <property type="match status" value="1"/>
</dbReference>
<evidence type="ECO:0000313" key="5">
    <source>
        <dbReference type="EMBL" id="QHT38374.1"/>
    </source>
</evidence>
<keyword evidence="1" id="KW-0479">Metal-binding</keyword>
<sequence>MTDIRAKTRECFRKLLEKKMNMDPDHVLEWVVDIEQGIYQASKDSKEAIGLEHDLDAEFVNKVSSKIHRKPSGPCIMTVKTKPFTKVYEGIRWKVYCALSTNSGADQLLDRLCEEKTFPDQLGGMTHFQLDPNCYAAKREREKVLEADKSGRIWKPGTGKHGIQIKIPYDVTEEYDEMAGKYVEKVVEVPDSMLTCGKCGMSKTTSYEMQTRSADEPMTIFAKCLCCENRWRF</sequence>
<dbReference type="SUPFAM" id="SSF57783">
    <property type="entry name" value="Zinc beta-ribbon"/>
    <property type="match status" value="1"/>
</dbReference>
<proteinExistence type="predicted"/>
<dbReference type="SMART" id="SM00440">
    <property type="entry name" value="ZnF_C2C2"/>
    <property type="match status" value="1"/>
</dbReference>
<evidence type="ECO:0000259" key="4">
    <source>
        <dbReference type="PROSITE" id="PS51133"/>
    </source>
</evidence>
<dbReference type="PROSITE" id="PS51133">
    <property type="entry name" value="ZF_TFIIS_2"/>
    <property type="match status" value="1"/>
</dbReference>
<keyword evidence="2" id="KW-0863">Zinc-finger</keyword>
<dbReference type="GO" id="GO:0003676">
    <property type="term" value="F:nucleic acid binding"/>
    <property type="evidence" value="ECO:0007669"/>
    <property type="project" value="InterPro"/>
</dbReference>
<feature type="domain" description="TFIIS-type" evidence="4">
    <location>
        <begin position="192"/>
        <end position="232"/>
    </location>
</feature>
<organism evidence="5">
    <name type="scientific">viral metagenome</name>
    <dbReference type="NCBI Taxonomy" id="1070528"/>
    <lineage>
        <taxon>unclassified sequences</taxon>
        <taxon>metagenomes</taxon>
        <taxon>organismal metagenomes</taxon>
    </lineage>
</organism>
<dbReference type="CDD" id="cd13749">
    <property type="entry name" value="Zn-ribbon_TFIIS"/>
    <property type="match status" value="1"/>
</dbReference>
<name>A0A6C0FBD5_9ZZZZ</name>
<dbReference type="EMBL" id="MN738829">
    <property type="protein sequence ID" value="QHT38374.1"/>
    <property type="molecule type" value="Genomic_DNA"/>
</dbReference>
<protein>
    <recommendedName>
        <fullName evidence="4">TFIIS-type domain-containing protein</fullName>
    </recommendedName>
</protein>
<dbReference type="GO" id="GO:0006351">
    <property type="term" value="P:DNA-templated transcription"/>
    <property type="evidence" value="ECO:0007669"/>
    <property type="project" value="InterPro"/>
</dbReference>
<dbReference type="InterPro" id="IPR001222">
    <property type="entry name" value="Znf_TFIIS"/>
</dbReference>
<dbReference type="PROSITE" id="PS00466">
    <property type="entry name" value="ZF_TFIIS_1"/>
    <property type="match status" value="1"/>
</dbReference>
<evidence type="ECO:0000256" key="3">
    <source>
        <dbReference type="ARBA" id="ARBA00022833"/>
    </source>
</evidence>
<reference evidence="5" key="1">
    <citation type="journal article" date="2020" name="Nature">
        <title>Giant virus diversity and host interactions through global metagenomics.</title>
        <authorList>
            <person name="Schulz F."/>
            <person name="Roux S."/>
            <person name="Paez-Espino D."/>
            <person name="Jungbluth S."/>
            <person name="Walsh D.A."/>
            <person name="Denef V.J."/>
            <person name="McMahon K.D."/>
            <person name="Konstantinidis K.T."/>
            <person name="Eloe-Fadrosh E.A."/>
            <person name="Kyrpides N.C."/>
            <person name="Woyke T."/>
        </authorList>
    </citation>
    <scope>NUCLEOTIDE SEQUENCE</scope>
    <source>
        <strain evidence="5">GVMAG-S-ERX556101-89</strain>
    </source>
</reference>
<dbReference type="Gene3D" id="2.20.25.10">
    <property type="match status" value="1"/>
</dbReference>